<evidence type="ECO:0000313" key="7">
    <source>
        <dbReference type="EMBL" id="ETE67302.1"/>
    </source>
</evidence>
<keyword evidence="1" id="KW-0479">Metal-binding</keyword>
<feature type="region of interest" description="Disordered" evidence="5">
    <location>
        <begin position="455"/>
        <end position="474"/>
    </location>
</feature>
<keyword evidence="2 4" id="KW-0863">Zinc-finger</keyword>
<dbReference type="Gene3D" id="3.30.40.10">
    <property type="entry name" value="Zinc/RING finger domain, C3HC4 (zinc finger)"/>
    <property type="match status" value="1"/>
</dbReference>
<reference evidence="7 8" key="1">
    <citation type="journal article" date="2013" name="Proc. Natl. Acad. Sci. U.S.A.">
        <title>The king cobra genome reveals dynamic gene evolution and adaptation in the snake venom system.</title>
        <authorList>
            <person name="Vonk F.J."/>
            <person name="Casewell N.R."/>
            <person name="Henkel C.V."/>
            <person name="Heimberg A.M."/>
            <person name="Jansen H.J."/>
            <person name="McCleary R.J."/>
            <person name="Kerkkamp H.M."/>
            <person name="Vos R.A."/>
            <person name="Guerreiro I."/>
            <person name="Calvete J.J."/>
            <person name="Wuster W."/>
            <person name="Woods A.E."/>
            <person name="Logan J.M."/>
            <person name="Harrison R.A."/>
            <person name="Castoe T.A."/>
            <person name="de Koning A.P."/>
            <person name="Pollock D.D."/>
            <person name="Yandell M."/>
            <person name="Calderon D."/>
            <person name="Renjifo C."/>
            <person name="Currier R.B."/>
            <person name="Salgado D."/>
            <person name="Pla D."/>
            <person name="Sanz L."/>
            <person name="Hyder A.S."/>
            <person name="Ribeiro J.M."/>
            <person name="Arntzen J.W."/>
            <person name="van den Thillart G.E."/>
            <person name="Boetzer M."/>
            <person name="Pirovano W."/>
            <person name="Dirks R.P."/>
            <person name="Spaink H.P."/>
            <person name="Duboule D."/>
            <person name="McGlinn E."/>
            <person name="Kini R.M."/>
            <person name="Richardson M.K."/>
        </authorList>
    </citation>
    <scope>NUCLEOTIDE SEQUENCE</scope>
    <source>
        <tissue evidence="7">Blood</tissue>
    </source>
</reference>
<feature type="region of interest" description="Disordered" evidence="5">
    <location>
        <begin position="74"/>
        <end position="124"/>
    </location>
</feature>
<feature type="non-terminal residue" evidence="7">
    <location>
        <position position="1"/>
    </location>
</feature>
<evidence type="ECO:0000256" key="4">
    <source>
        <dbReference type="PROSITE-ProRule" id="PRU00175"/>
    </source>
</evidence>
<dbReference type="FunFam" id="3.30.40.10:FF:000435">
    <property type="entry name" value="Tripartite motif containing 71, E3 ubiquitin protein ligase"/>
    <property type="match status" value="1"/>
</dbReference>
<dbReference type="InterPro" id="IPR017907">
    <property type="entry name" value="Znf_RING_CS"/>
</dbReference>
<sequence length="827" mass="87934">MLGAWEQPEQISHDRAAVLKKDPPYISLKVVASSGVTATLSLRRRSPAQKAANSGGSEFAPLEIKRILNSIGFNNRRSERSGPGMRASRRPAKIRLTQIGAGGEEKQRRGSETTHSPALWPRRNRMGSPRACITVVNLTPPPIDFLHNHVGDFFSSSESKIKISFSTIPGRPREEEQEAKGGCSRIAAWGYTAEGQPEPAAAVLRSGGSFCRFKACAPKLQERDRVRVAAALALVAAAAKGKYRERIRDLINALTRLLRGSAWRPGKGVDPQGRRFLESKIACSFIHSYTSLTHPLSFSFGRPPAQKATPEGSPSLLLAFKTCGGGALRGGSVPEESTGTTSVSPETSRSPQERRSEASGPAVPSRLSPPPTEPFPHSLAINPPLLIHQLKRRFHTPLLQTAARPDPVHAGFLRSSARCTFLFRKPSLFRLAVRKTLRQQRRKKALSRWEAALNAARDKGKTRRTPAEAVPVSPSPRRRLIDATHQGLQRGSSSSLASVHAATAAASLLVALSALLPPLLPLQMASFPESDFQICPLCKEMCGSPAPVSSNSSTSSSSSQTSNSSGGGGGSSSCNPSRRLHVLPCLHAFCRQCLEAQRHPTAGDCLKLRCPICDQKVVISEPSGMDALPSSNFLLSNLLDVVVVAAAAAEDQKNNGRPATAMLTIGTLIPASSLFSSNSSIASLRAAPLQALPPAQRRPGEAGAPRCCLGGPTADRASPAAAHATKATPPAPAASTARSTCAITACAPTSLALSPPYSAAPYSILSVFPDRVNYCQHHDDEVSALSNPLLLVSLRTRNVALRFGGRIVCQTRKQKGCQQVGAAGGIL</sequence>
<evidence type="ECO:0000259" key="6">
    <source>
        <dbReference type="PROSITE" id="PS50089"/>
    </source>
</evidence>
<comment type="caution">
    <text evidence="7">The sequence shown here is derived from an EMBL/GenBank/DDBJ whole genome shotgun (WGS) entry which is preliminary data.</text>
</comment>
<evidence type="ECO:0000256" key="3">
    <source>
        <dbReference type="ARBA" id="ARBA00022833"/>
    </source>
</evidence>
<dbReference type="EMBL" id="AZIM01001330">
    <property type="protein sequence ID" value="ETE67302.1"/>
    <property type="molecule type" value="Genomic_DNA"/>
</dbReference>
<feature type="compositionally biased region" description="Polar residues" evidence="5">
    <location>
        <begin position="335"/>
        <end position="350"/>
    </location>
</feature>
<dbReference type="PROSITE" id="PS50089">
    <property type="entry name" value="ZF_RING_2"/>
    <property type="match status" value="1"/>
</dbReference>
<gene>
    <name evidence="7" type="primary">TRIM71</name>
    <name evidence="7" type="ORF">L345_06911</name>
</gene>
<dbReference type="SUPFAM" id="SSF57850">
    <property type="entry name" value="RING/U-box"/>
    <property type="match status" value="1"/>
</dbReference>
<feature type="region of interest" description="Disordered" evidence="5">
    <location>
        <begin position="549"/>
        <end position="573"/>
    </location>
</feature>
<evidence type="ECO:0000256" key="1">
    <source>
        <dbReference type="ARBA" id="ARBA00022723"/>
    </source>
</evidence>
<dbReference type="Proteomes" id="UP000018936">
    <property type="component" value="Unassembled WGS sequence"/>
</dbReference>
<dbReference type="CDD" id="cd16589">
    <property type="entry name" value="RING-HC_TRIM71_C-VII"/>
    <property type="match status" value="1"/>
</dbReference>
<feature type="region of interest" description="Disordered" evidence="5">
    <location>
        <begin position="329"/>
        <end position="380"/>
    </location>
</feature>
<dbReference type="AlphaFoldDB" id="V8P0D1"/>
<feature type="domain" description="RING-type" evidence="6">
    <location>
        <begin position="535"/>
        <end position="614"/>
    </location>
</feature>
<evidence type="ECO:0000313" key="8">
    <source>
        <dbReference type="Proteomes" id="UP000018936"/>
    </source>
</evidence>
<dbReference type="OrthoDB" id="9428884at2759"/>
<evidence type="ECO:0000256" key="5">
    <source>
        <dbReference type="SAM" id="MobiDB-lite"/>
    </source>
</evidence>
<keyword evidence="3" id="KW-0862">Zinc</keyword>
<dbReference type="PANTHER" id="PTHR25462">
    <property type="entry name" value="BONUS, ISOFORM C-RELATED"/>
    <property type="match status" value="1"/>
</dbReference>
<name>V8P0D1_OPHHA</name>
<feature type="compositionally biased region" description="Low complexity" evidence="5">
    <location>
        <begin position="717"/>
        <end position="734"/>
    </location>
</feature>
<proteinExistence type="predicted"/>
<dbReference type="PROSITE" id="PS00518">
    <property type="entry name" value="ZF_RING_1"/>
    <property type="match status" value="1"/>
</dbReference>
<dbReference type="InterPro" id="IPR001841">
    <property type="entry name" value="Znf_RING"/>
</dbReference>
<feature type="compositionally biased region" description="Low complexity" evidence="5">
    <location>
        <begin position="549"/>
        <end position="564"/>
    </location>
</feature>
<evidence type="ECO:0000256" key="2">
    <source>
        <dbReference type="ARBA" id="ARBA00022771"/>
    </source>
</evidence>
<feature type="region of interest" description="Disordered" evidence="5">
    <location>
        <begin position="714"/>
        <end position="734"/>
    </location>
</feature>
<keyword evidence="8" id="KW-1185">Reference proteome</keyword>
<organism evidence="7 8">
    <name type="scientific">Ophiophagus hannah</name>
    <name type="common">King cobra</name>
    <name type="synonym">Naja hannah</name>
    <dbReference type="NCBI Taxonomy" id="8665"/>
    <lineage>
        <taxon>Eukaryota</taxon>
        <taxon>Metazoa</taxon>
        <taxon>Chordata</taxon>
        <taxon>Craniata</taxon>
        <taxon>Vertebrata</taxon>
        <taxon>Euteleostomi</taxon>
        <taxon>Lepidosauria</taxon>
        <taxon>Squamata</taxon>
        <taxon>Bifurcata</taxon>
        <taxon>Unidentata</taxon>
        <taxon>Episquamata</taxon>
        <taxon>Toxicofera</taxon>
        <taxon>Serpentes</taxon>
        <taxon>Colubroidea</taxon>
        <taxon>Elapidae</taxon>
        <taxon>Elapinae</taxon>
        <taxon>Ophiophagus</taxon>
    </lineage>
</organism>
<dbReference type="InterPro" id="IPR013083">
    <property type="entry name" value="Znf_RING/FYVE/PHD"/>
</dbReference>
<accession>V8P0D1</accession>
<dbReference type="GO" id="GO:0008270">
    <property type="term" value="F:zinc ion binding"/>
    <property type="evidence" value="ECO:0007669"/>
    <property type="project" value="UniProtKB-KW"/>
</dbReference>
<feature type="compositionally biased region" description="Basic and acidic residues" evidence="5">
    <location>
        <begin position="103"/>
        <end position="112"/>
    </location>
</feature>
<dbReference type="SMART" id="SM00184">
    <property type="entry name" value="RING"/>
    <property type="match status" value="1"/>
</dbReference>
<dbReference type="PANTHER" id="PTHR25462:SF296">
    <property type="entry name" value="MEIOTIC P26, ISOFORM F"/>
    <property type="match status" value="1"/>
</dbReference>
<dbReference type="InterPro" id="IPR047153">
    <property type="entry name" value="TRIM45/56/19-like"/>
</dbReference>
<protein>
    <submittedName>
        <fullName evidence="7">Tripartite motif-containing protein 71</fullName>
    </submittedName>
</protein>